<dbReference type="CDD" id="cd00067">
    <property type="entry name" value="GAL4"/>
    <property type="match status" value="1"/>
</dbReference>
<feature type="region of interest" description="Disordered" evidence="8">
    <location>
        <begin position="1"/>
        <end position="54"/>
    </location>
</feature>
<keyword evidence="3" id="KW-0862">Zinc</keyword>
<dbReference type="PANTHER" id="PTHR31845">
    <property type="entry name" value="FINGER DOMAIN PROTEIN, PUTATIVE-RELATED"/>
    <property type="match status" value="1"/>
</dbReference>
<proteinExistence type="predicted"/>
<evidence type="ECO:0000256" key="4">
    <source>
        <dbReference type="ARBA" id="ARBA00023015"/>
    </source>
</evidence>
<feature type="region of interest" description="Disordered" evidence="8">
    <location>
        <begin position="137"/>
        <end position="223"/>
    </location>
</feature>
<keyword evidence="2" id="KW-0479">Metal-binding</keyword>
<comment type="caution">
    <text evidence="10">The sequence shown here is derived from an EMBL/GenBank/DDBJ whole genome shotgun (WGS) entry which is preliminary data.</text>
</comment>
<dbReference type="PROSITE" id="PS50048">
    <property type="entry name" value="ZN2_CY6_FUNGAL_2"/>
    <property type="match status" value="1"/>
</dbReference>
<feature type="domain" description="Zn(2)-C6 fungal-type" evidence="9">
    <location>
        <begin position="51"/>
        <end position="84"/>
    </location>
</feature>
<dbReference type="SUPFAM" id="SSF57701">
    <property type="entry name" value="Zn2/Cys6 DNA-binding domain"/>
    <property type="match status" value="1"/>
</dbReference>
<dbReference type="InterPro" id="IPR051089">
    <property type="entry name" value="prtT"/>
</dbReference>
<feature type="region of interest" description="Disordered" evidence="8">
    <location>
        <begin position="695"/>
        <end position="754"/>
    </location>
</feature>
<feature type="region of interest" description="Disordered" evidence="8">
    <location>
        <begin position="667"/>
        <end position="686"/>
    </location>
</feature>
<dbReference type="Pfam" id="PF00172">
    <property type="entry name" value="Zn_clus"/>
    <property type="match status" value="1"/>
</dbReference>
<gene>
    <name evidence="10" type="ORF">F5Z01DRAFT_431732</name>
</gene>
<name>A0A9P8CJZ8_9HYPO</name>
<dbReference type="AlphaFoldDB" id="A0A9P8CJZ8"/>
<dbReference type="InterPro" id="IPR001138">
    <property type="entry name" value="Zn2Cys6_DnaBD"/>
</dbReference>
<feature type="compositionally biased region" description="Basic and acidic residues" evidence="8">
    <location>
        <begin position="195"/>
        <end position="211"/>
    </location>
</feature>
<evidence type="ECO:0000256" key="8">
    <source>
        <dbReference type="SAM" id="MobiDB-lite"/>
    </source>
</evidence>
<dbReference type="Proteomes" id="UP000887229">
    <property type="component" value="Unassembled WGS sequence"/>
</dbReference>
<evidence type="ECO:0000313" key="11">
    <source>
        <dbReference type="Proteomes" id="UP000887229"/>
    </source>
</evidence>
<dbReference type="GO" id="GO:0000976">
    <property type="term" value="F:transcription cis-regulatory region binding"/>
    <property type="evidence" value="ECO:0007669"/>
    <property type="project" value="TreeGrafter"/>
</dbReference>
<dbReference type="EMBL" id="MU251285">
    <property type="protein sequence ID" value="KAG9250004.1"/>
    <property type="molecule type" value="Genomic_DNA"/>
</dbReference>
<evidence type="ECO:0000256" key="7">
    <source>
        <dbReference type="ARBA" id="ARBA00023242"/>
    </source>
</evidence>
<comment type="subcellular location">
    <subcellularLocation>
        <location evidence="1">Nucleus</location>
    </subcellularLocation>
</comment>
<feature type="compositionally biased region" description="Polar residues" evidence="8">
    <location>
        <begin position="695"/>
        <end position="711"/>
    </location>
</feature>
<feature type="compositionally biased region" description="Basic and acidic residues" evidence="8">
    <location>
        <begin position="1"/>
        <end position="53"/>
    </location>
</feature>
<dbReference type="GO" id="GO:0008270">
    <property type="term" value="F:zinc ion binding"/>
    <property type="evidence" value="ECO:0007669"/>
    <property type="project" value="InterPro"/>
</dbReference>
<dbReference type="GO" id="GO:0000981">
    <property type="term" value="F:DNA-binding transcription factor activity, RNA polymerase II-specific"/>
    <property type="evidence" value="ECO:0007669"/>
    <property type="project" value="InterPro"/>
</dbReference>
<dbReference type="Gene3D" id="4.10.240.10">
    <property type="entry name" value="Zn(2)-C6 fungal-type DNA-binding domain"/>
    <property type="match status" value="1"/>
</dbReference>
<feature type="compositionally biased region" description="Low complexity" evidence="8">
    <location>
        <begin position="733"/>
        <end position="747"/>
    </location>
</feature>
<evidence type="ECO:0000256" key="3">
    <source>
        <dbReference type="ARBA" id="ARBA00022833"/>
    </source>
</evidence>
<evidence type="ECO:0000256" key="2">
    <source>
        <dbReference type="ARBA" id="ARBA00022723"/>
    </source>
</evidence>
<dbReference type="RefSeq" id="XP_046113928.1">
    <property type="nucleotide sequence ID" value="XM_046259688.1"/>
</dbReference>
<reference evidence="10" key="1">
    <citation type="journal article" date="2021" name="IMA Fungus">
        <title>Genomic characterization of three marine fungi, including Emericellopsis atlantica sp. nov. with signatures of a generalist lifestyle and marine biomass degradation.</title>
        <authorList>
            <person name="Hagestad O.C."/>
            <person name="Hou L."/>
            <person name="Andersen J.H."/>
            <person name="Hansen E.H."/>
            <person name="Altermark B."/>
            <person name="Li C."/>
            <person name="Kuhnert E."/>
            <person name="Cox R.J."/>
            <person name="Crous P.W."/>
            <person name="Spatafora J.W."/>
            <person name="Lail K."/>
            <person name="Amirebrahimi M."/>
            <person name="Lipzen A."/>
            <person name="Pangilinan J."/>
            <person name="Andreopoulos W."/>
            <person name="Hayes R.D."/>
            <person name="Ng V."/>
            <person name="Grigoriev I.V."/>
            <person name="Jackson S.A."/>
            <person name="Sutton T.D.S."/>
            <person name="Dobson A.D.W."/>
            <person name="Rama T."/>
        </authorList>
    </citation>
    <scope>NUCLEOTIDE SEQUENCE</scope>
    <source>
        <strain evidence="10">TS7</strain>
    </source>
</reference>
<dbReference type="CDD" id="cd12148">
    <property type="entry name" value="fungal_TF_MHR"/>
    <property type="match status" value="1"/>
</dbReference>
<keyword evidence="5" id="KW-0238">DNA-binding</keyword>
<dbReference type="GO" id="GO:0005634">
    <property type="term" value="C:nucleus"/>
    <property type="evidence" value="ECO:0007669"/>
    <property type="project" value="UniProtKB-SubCell"/>
</dbReference>
<evidence type="ECO:0000313" key="10">
    <source>
        <dbReference type="EMBL" id="KAG9250004.1"/>
    </source>
</evidence>
<evidence type="ECO:0000256" key="1">
    <source>
        <dbReference type="ARBA" id="ARBA00004123"/>
    </source>
</evidence>
<dbReference type="GO" id="GO:0001216">
    <property type="term" value="F:DNA-binding transcription activator activity"/>
    <property type="evidence" value="ECO:0007669"/>
    <property type="project" value="UniProtKB-ARBA"/>
</dbReference>
<protein>
    <submittedName>
        <fullName evidence="10">Fungal-specific transcription factor</fullName>
    </submittedName>
</protein>
<accession>A0A9P8CJZ8</accession>
<keyword evidence="4" id="KW-0805">Transcription regulation</keyword>
<evidence type="ECO:0000259" key="9">
    <source>
        <dbReference type="PROSITE" id="PS50048"/>
    </source>
</evidence>
<sequence>MELDPRLRGVSHDGTAQDRLHDVNNPRDPQRPDIVAEHDDGATPDPKRQRACDSCRGLKVRCDPDEDEKEPCRRCRKAGRKCIVTPPARKRQKKTDSRVSDLEKKIDALTASLQANRSGSAGADAAVDYDYHRAGSAHQASPYHASARRESAETSGTPVHRRSAVDEFRDRERSHGASGSMGHAEPHGVKRKHPERSMSQDDELHRPKESPMSRALPSPWIRPDQGDVIDRGLMNLELAQELFVRYADHMAPQFPAVIFPPSQSVSELRRTRPVLFLAVMAAASSEIQALQAELQRELMMVFAEKVFLSGEKSVEIVQGLLVATAWYWPPEHFEELKFYQLVHVAAVMAIDIGLGKKSAPLRSEASMHNFSQPWRASKNLAVDPASMEGRRTWLACYYMTSNTSISLHRPNLVRWSPFMSESLELLKTSPDAAPSDQYFCHLVAQHRLSEDIGEQFLMHDPTRNVDINDPRTQYSLKVLERDLEKCLSGVPEALQQPTMKIGHNMLSLYLHEIALRTTNHRAPHIELRPPFNTETFKEGVGLSAEPLSASHISAVSACLSAVDGIFTTFLGMDVVEIRYLPVFNLVRVAYAIVILVKMYFSASSPGSELGKVISKGNLRVEWYLDALIDKFRQTAADDRCRPASKFLSVMSMLKSWFIKQEKAEQEGGAAHAARTMSPHEQSHHTSNLHVLSEVATSNASPANRPSHASHTSDFRPPPPPPYFNQDATATGTPPHSQQQHQPMQPFPDWSGQQQMTPHQMDMNLMGPAMGLDMNRPPLAPESQDNGARIMLAEPWFGDVFRGFQEFQDNTGPMFPF</sequence>
<keyword evidence="7" id="KW-0539">Nucleus</keyword>
<dbReference type="InterPro" id="IPR036864">
    <property type="entry name" value="Zn2-C6_fun-type_DNA-bd_sf"/>
</dbReference>
<feature type="compositionally biased region" description="Basic and acidic residues" evidence="8">
    <location>
        <begin position="163"/>
        <end position="175"/>
    </location>
</feature>
<dbReference type="OrthoDB" id="8062037at2759"/>
<keyword evidence="6" id="KW-0804">Transcription</keyword>
<dbReference type="GeneID" id="70290591"/>
<dbReference type="PANTHER" id="PTHR31845:SF39">
    <property type="entry name" value="TRANSCRIPTION FACTOR PBCR-RELATED"/>
    <property type="match status" value="1"/>
</dbReference>
<evidence type="ECO:0000256" key="6">
    <source>
        <dbReference type="ARBA" id="ARBA00023163"/>
    </source>
</evidence>
<organism evidence="10 11">
    <name type="scientific">Emericellopsis atlantica</name>
    <dbReference type="NCBI Taxonomy" id="2614577"/>
    <lineage>
        <taxon>Eukaryota</taxon>
        <taxon>Fungi</taxon>
        <taxon>Dikarya</taxon>
        <taxon>Ascomycota</taxon>
        <taxon>Pezizomycotina</taxon>
        <taxon>Sordariomycetes</taxon>
        <taxon>Hypocreomycetidae</taxon>
        <taxon>Hypocreales</taxon>
        <taxon>Bionectriaceae</taxon>
        <taxon>Emericellopsis</taxon>
    </lineage>
</organism>
<keyword evidence="11" id="KW-1185">Reference proteome</keyword>
<dbReference type="FunFam" id="4.10.240.10:FF:000003">
    <property type="entry name" value="C6 transcription factor (Leu3)"/>
    <property type="match status" value="1"/>
</dbReference>
<dbReference type="PROSITE" id="PS00463">
    <property type="entry name" value="ZN2_CY6_FUNGAL_1"/>
    <property type="match status" value="1"/>
</dbReference>
<evidence type="ECO:0000256" key="5">
    <source>
        <dbReference type="ARBA" id="ARBA00023125"/>
    </source>
</evidence>
<dbReference type="SMART" id="SM00066">
    <property type="entry name" value="GAL4"/>
    <property type="match status" value="1"/>
</dbReference>